<proteinExistence type="inferred from homology"/>
<dbReference type="EMBL" id="WJBH02000003">
    <property type="protein sequence ID" value="KAI9562362.1"/>
    <property type="molecule type" value="Genomic_DNA"/>
</dbReference>
<comment type="caution">
    <text evidence="10">The sequence shown here is derived from an EMBL/GenBank/DDBJ whole genome shotgun (WGS) entry which is preliminary data.</text>
</comment>
<sequence length="719" mass="80372">MEEHLLNEFEEFGLTPNKKVLEKCIELLKKYSITPDTLVNHWIGYTATKLNDEVPSLENLIMFEKDLAKELSAKTKVKSEPLSESPIIHNITTITQITEDDELLVGYGTPVRKYKVEKKRLSKTTWLTKHRGAFFKVKYSPPPFVCRPWPYRNLCTHLPADTAAAVYAFPSFFLFSTLYFRIGCREKLIKKMGNVLPIHSKVSILMRILDKESEMGGDGGSRVPPLLLQEYGEGERTLLLLSSVGAKRTSGLEGTPQNKRLAGLGQTYSVHTPSAFSPSTPGTSSKFSSRNNAGEVVVKYPADDAAINWTRSNESWEPDIQLHGTAETKLTTKYNYMFSRLRDKFEVLEEQINDLGDLMKKKLGIDDFEPNCVLKSVIETFHTVGRICCDATSGSRLNTSSLLLEGTRNTSSGQSVPLDVSQLKEFSFFPGQVIAVEGSNPTGKKMVVTSVTTPPINPVFKTDVSIEGSGPLNMMVACGPFTLPDDLEFAPLVEFIQQVNTLLPHIVIIMGPFVDVKNKKVECGDLDYTYQEQFDIVMRELQSKIINSVQVCIIPSWRDVHYRAVYPTPPFPQENKAPNFSFFSDPCILNVNGVFIALTSTDILFHLSKEEIAVTPHGSDRLGRLVSHLFSQQSFYPLNPPSEEMSIDLEQAEDHCKLSFTPHLLFVPSDLRHFIKNVSGCVVVNMERAVKGFCGGTYSRLQITGEASSVQIKAEIVRL</sequence>
<evidence type="ECO:0000313" key="10">
    <source>
        <dbReference type="EMBL" id="KAI9562362.1"/>
    </source>
</evidence>
<evidence type="ECO:0000259" key="8">
    <source>
        <dbReference type="Pfam" id="PF08418"/>
    </source>
</evidence>
<dbReference type="Pfam" id="PF04042">
    <property type="entry name" value="DNA_pol_E_B"/>
    <property type="match status" value="1"/>
</dbReference>
<comment type="similarity">
    <text evidence="2 6">Belongs to the DNA polymerase alpha subunit B family.</text>
</comment>
<evidence type="ECO:0000256" key="6">
    <source>
        <dbReference type="PIRNR" id="PIRNR018300"/>
    </source>
</evidence>
<comment type="function">
    <text evidence="6">Accessory subunit of the DNA polymerase alpha complex (also known as the alpha DNA polymerase-primase complex) which plays an essential role in the initiation of DNA synthesis.</text>
</comment>
<dbReference type="Pfam" id="PF22062">
    <property type="entry name" value="OB_DPOA2"/>
    <property type="match status" value="1"/>
</dbReference>
<dbReference type="PIRSF" id="PIRSF018300">
    <property type="entry name" value="DNA_pol_alph_2"/>
    <property type="match status" value="1"/>
</dbReference>
<dbReference type="InterPro" id="IPR054300">
    <property type="entry name" value="OB_DPOA2"/>
</dbReference>
<evidence type="ECO:0000256" key="4">
    <source>
        <dbReference type="ARBA" id="ARBA00022705"/>
    </source>
</evidence>
<dbReference type="Gene3D" id="1.10.8.530">
    <property type="entry name" value="DNA polymerase alpha-primase, subunit B, N-terminal domain"/>
    <property type="match status" value="1"/>
</dbReference>
<accession>A0AAD5KXQ9</accession>
<dbReference type="PANTHER" id="PTHR23061">
    <property type="entry name" value="DNA POLYMERASE 2 ALPHA 70 KDA SUBUNIT"/>
    <property type="match status" value="1"/>
</dbReference>
<evidence type="ECO:0000259" key="7">
    <source>
        <dbReference type="Pfam" id="PF04042"/>
    </source>
</evidence>
<feature type="domain" description="DNA polymerase alpha subunit B OB" evidence="9">
    <location>
        <begin position="346"/>
        <end position="451"/>
    </location>
</feature>
<dbReference type="Pfam" id="PF08418">
    <property type="entry name" value="Pol_alpha_B_N"/>
    <property type="match status" value="1"/>
</dbReference>
<dbReference type="InterPro" id="IPR013627">
    <property type="entry name" value="Pol_alpha_B_N"/>
</dbReference>
<keyword evidence="5 6" id="KW-0539">Nucleus</keyword>
<evidence type="ECO:0000313" key="11">
    <source>
        <dbReference type="Proteomes" id="UP000820818"/>
    </source>
</evidence>
<evidence type="ECO:0000259" key="9">
    <source>
        <dbReference type="Pfam" id="PF22062"/>
    </source>
</evidence>
<evidence type="ECO:0000256" key="1">
    <source>
        <dbReference type="ARBA" id="ARBA00004123"/>
    </source>
</evidence>
<keyword evidence="4 6" id="KW-0235">DNA replication</keyword>
<dbReference type="GO" id="GO:0006270">
    <property type="term" value="P:DNA replication initiation"/>
    <property type="evidence" value="ECO:0007669"/>
    <property type="project" value="TreeGrafter"/>
</dbReference>
<dbReference type="GO" id="GO:0005658">
    <property type="term" value="C:alpha DNA polymerase:primase complex"/>
    <property type="evidence" value="ECO:0007669"/>
    <property type="project" value="TreeGrafter"/>
</dbReference>
<dbReference type="GO" id="GO:0003677">
    <property type="term" value="F:DNA binding"/>
    <property type="evidence" value="ECO:0007669"/>
    <property type="project" value="InterPro"/>
</dbReference>
<dbReference type="InterPro" id="IPR016722">
    <property type="entry name" value="DNA_pol_alpha_bsu"/>
</dbReference>
<organism evidence="10 11">
    <name type="scientific">Daphnia sinensis</name>
    <dbReference type="NCBI Taxonomy" id="1820382"/>
    <lineage>
        <taxon>Eukaryota</taxon>
        <taxon>Metazoa</taxon>
        <taxon>Ecdysozoa</taxon>
        <taxon>Arthropoda</taxon>
        <taxon>Crustacea</taxon>
        <taxon>Branchiopoda</taxon>
        <taxon>Diplostraca</taxon>
        <taxon>Cladocera</taxon>
        <taxon>Anomopoda</taxon>
        <taxon>Daphniidae</taxon>
        <taxon>Daphnia</taxon>
        <taxon>Daphnia similis group</taxon>
    </lineage>
</organism>
<dbReference type="InterPro" id="IPR007185">
    <property type="entry name" value="DNA_pol_a/d/e_bsu"/>
</dbReference>
<dbReference type="PANTHER" id="PTHR23061:SF12">
    <property type="entry name" value="DNA POLYMERASE ALPHA SUBUNIT B"/>
    <property type="match status" value="1"/>
</dbReference>
<keyword evidence="11" id="KW-1185">Reference proteome</keyword>
<gene>
    <name evidence="10" type="ORF">GHT06_013327</name>
</gene>
<comment type="subcellular location">
    <subcellularLocation>
        <location evidence="1 6">Nucleus</location>
    </subcellularLocation>
</comment>
<evidence type="ECO:0000256" key="5">
    <source>
        <dbReference type="ARBA" id="ARBA00023242"/>
    </source>
</evidence>
<protein>
    <recommendedName>
        <fullName evidence="3 6">DNA polymerase alpha subunit B</fullName>
    </recommendedName>
</protein>
<reference evidence="10 11" key="1">
    <citation type="submission" date="2022-05" db="EMBL/GenBank/DDBJ databases">
        <title>A multi-omics perspective on studying reproductive biology in Daphnia sinensis.</title>
        <authorList>
            <person name="Jia J."/>
        </authorList>
    </citation>
    <scope>NUCLEOTIDE SEQUENCE [LARGE SCALE GENOMIC DNA]</scope>
    <source>
        <strain evidence="10 11">WSL</strain>
    </source>
</reference>
<evidence type="ECO:0000256" key="2">
    <source>
        <dbReference type="ARBA" id="ARBA00007299"/>
    </source>
</evidence>
<feature type="domain" description="DNA polymerase alpha/delta/epsilon subunit B" evidence="7">
    <location>
        <begin position="475"/>
        <end position="676"/>
    </location>
</feature>
<name>A0AAD5KXQ9_9CRUS</name>
<evidence type="ECO:0000256" key="3">
    <source>
        <dbReference type="ARBA" id="ARBA00018596"/>
    </source>
</evidence>
<dbReference type="Gene3D" id="3.60.21.60">
    <property type="match status" value="2"/>
</dbReference>
<dbReference type="AlphaFoldDB" id="A0AAD5KXQ9"/>
<dbReference type="InterPro" id="IPR043034">
    <property type="entry name" value="DNA_pol_alpha_B_N_sf"/>
</dbReference>
<feature type="domain" description="DNA polymerase alpha subunit B N-terminal" evidence="8">
    <location>
        <begin position="3"/>
        <end position="67"/>
    </location>
</feature>
<dbReference type="Proteomes" id="UP000820818">
    <property type="component" value="Linkage Group LG3"/>
</dbReference>